<accession>A0A8S9Q7X5</accession>
<dbReference type="AlphaFoldDB" id="A0A8S9Q7X5"/>
<evidence type="ECO:0000313" key="1">
    <source>
        <dbReference type="EMBL" id="KAF3526786.1"/>
    </source>
</evidence>
<organism evidence="1 2">
    <name type="scientific">Brassica cretica</name>
    <name type="common">Mustard</name>
    <dbReference type="NCBI Taxonomy" id="69181"/>
    <lineage>
        <taxon>Eukaryota</taxon>
        <taxon>Viridiplantae</taxon>
        <taxon>Streptophyta</taxon>
        <taxon>Embryophyta</taxon>
        <taxon>Tracheophyta</taxon>
        <taxon>Spermatophyta</taxon>
        <taxon>Magnoliopsida</taxon>
        <taxon>eudicotyledons</taxon>
        <taxon>Gunneridae</taxon>
        <taxon>Pentapetalae</taxon>
        <taxon>rosids</taxon>
        <taxon>malvids</taxon>
        <taxon>Brassicales</taxon>
        <taxon>Brassicaceae</taxon>
        <taxon>Brassiceae</taxon>
        <taxon>Brassica</taxon>
    </lineage>
</organism>
<gene>
    <name evidence="1" type="ORF">F2Q69_00046124</name>
</gene>
<protein>
    <submittedName>
        <fullName evidence="1">Uncharacterized protein</fullName>
    </submittedName>
</protein>
<comment type="caution">
    <text evidence="1">The sequence shown here is derived from an EMBL/GenBank/DDBJ whole genome shotgun (WGS) entry which is preliminary data.</text>
</comment>
<sequence length="160" mass="18567">MVASLKGRWWRSCGRRRTVRRRFEGMIMKGYKWVKRLFSVKHRTGSWLRIRIRIRTSSSRRANQQAAPAAANSSPNELKGLCMMMQQLLQVQHVQAKALNQVTTDINTRMDDMFTELSTKIDAVSSHMKRIDIQIGQIAETVKRQQGNLPRKSVMNPRVE</sequence>
<proteinExistence type="predicted"/>
<dbReference type="EMBL" id="QGKX02001347">
    <property type="protein sequence ID" value="KAF3526786.1"/>
    <property type="molecule type" value="Genomic_DNA"/>
</dbReference>
<dbReference type="Proteomes" id="UP000712600">
    <property type="component" value="Unassembled WGS sequence"/>
</dbReference>
<reference evidence="1" key="1">
    <citation type="submission" date="2019-12" db="EMBL/GenBank/DDBJ databases">
        <title>Genome sequencing and annotation of Brassica cretica.</title>
        <authorList>
            <person name="Studholme D.J."/>
            <person name="Sarris P."/>
        </authorList>
    </citation>
    <scope>NUCLEOTIDE SEQUENCE</scope>
    <source>
        <strain evidence="1">PFS-109/04</strain>
        <tissue evidence="1">Leaf</tissue>
    </source>
</reference>
<evidence type="ECO:0000313" key="2">
    <source>
        <dbReference type="Proteomes" id="UP000712600"/>
    </source>
</evidence>
<name>A0A8S9Q7X5_BRACR</name>